<dbReference type="GO" id="GO:0016853">
    <property type="term" value="F:isomerase activity"/>
    <property type="evidence" value="ECO:0007669"/>
    <property type="project" value="UniProtKB-KW"/>
</dbReference>
<dbReference type="EMBL" id="QOVF01000007">
    <property type="protein sequence ID" value="KAA0691891.1"/>
    <property type="molecule type" value="Genomic_DNA"/>
</dbReference>
<protein>
    <submittedName>
        <fullName evidence="2">Thiol-disulfide isomerase</fullName>
    </submittedName>
</protein>
<dbReference type="Proteomes" id="UP000463138">
    <property type="component" value="Unassembled WGS sequence"/>
</dbReference>
<proteinExistence type="predicted"/>
<keyword evidence="3" id="KW-1185">Reference proteome</keyword>
<feature type="domain" description="DUF6436" evidence="1">
    <location>
        <begin position="40"/>
        <end position="168"/>
    </location>
</feature>
<evidence type="ECO:0000313" key="2">
    <source>
        <dbReference type="EMBL" id="KAA0691891.1"/>
    </source>
</evidence>
<dbReference type="InterPro" id="IPR045494">
    <property type="entry name" value="DUF6436"/>
</dbReference>
<sequence>MLLIWILGLAWAFWWYEAQYLKAFERPAYFGAEGVAPPFEPGQVQVLHVWQAGCPCNGGHQAYVDEMTQRFADKGVQFARSGQSSAQTLPGVLKKLPFWPIPKAWTDWPGAPAVAIWDAAGKLAYVGPYSDGAHCSQDSSFIEPVINALLAGRRVNILNQDTVSCLCDIQ</sequence>
<evidence type="ECO:0000313" key="3">
    <source>
        <dbReference type="Proteomes" id="UP000463138"/>
    </source>
</evidence>
<organism evidence="2 3">
    <name type="scientific">Halopseudomonas laoshanensis</name>
    <dbReference type="NCBI Taxonomy" id="2268758"/>
    <lineage>
        <taxon>Bacteria</taxon>
        <taxon>Pseudomonadati</taxon>
        <taxon>Pseudomonadota</taxon>
        <taxon>Gammaproteobacteria</taxon>
        <taxon>Pseudomonadales</taxon>
        <taxon>Pseudomonadaceae</taxon>
        <taxon>Halopseudomonas</taxon>
    </lineage>
</organism>
<comment type="caution">
    <text evidence="2">The sequence shown here is derived from an EMBL/GenBank/DDBJ whole genome shotgun (WGS) entry which is preliminary data.</text>
</comment>
<accession>A0A7V7GPX9</accession>
<dbReference type="Pfam" id="PF20029">
    <property type="entry name" value="DUF6436"/>
    <property type="match status" value="1"/>
</dbReference>
<name>A0A7V7GPX9_9GAMM</name>
<reference evidence="2 3" key="1">
    <citation type="submission" date="2018-07" db="EMBL/GenBank/DDBJ databases">
        <title>Pseudomonas laoshanensis sp. nov., isolated from soil.</title>
        <authorList>
            <person name="Sun J."/>
            <person name="Yu L."/>
            <person name="Wang M."/>
            <person name="Zhang C."/>
        </authorList>
    </citation>
    <scope>NUCLEOTIDE SEQUENCE [LARGE SCALE GENOMIC DNA]</scope>
    <source>
        <strain evidence="2 3">Y22</strain>
    </source>
</reference>
<dbReference type="InterPro" id="IPR036249">
    <property type="entry name" value="Thioredoxin-like_sf"/>
</dbReference>
<dbReference type="Gene3D" id="3.40.30.10">
    <property type="entry name" value="Glutaredoxin"/>
    <property type="match status" value="1"/>
</dbReference>
<dbReference type="SUPFAM" id="SSF52833">
    <property type="entry name" value="Thioredoxin-like"/>
    <property type="match status" value="1"/>
</dbReference>
<keyword evidence="2" id="KW-0413">Isomerase</keyword>
<gene>
    <name evidence="2" type="ORF">DT594_16825</name>
</gene>
<evidence type="ECO:0000259" key="1">
    <source>
        <dbReference type="Pfam" id="PF20029"/>
    </source>
</evidence>
<dbReference type="AlphaFoldDB" id="A0A7V7GPX9"/>